<keyword evidence="6" id="KW-1185">Reference proteome</keyword>
<gene>
    <name evidence="5" type="ORF">ENSA5_26560</name>
</gene>
<dbReference type="PROSITE" id="PS51257">
    <property type="entry name" value="PROKAR_LIPOPROTEIN"/>
    <property type="match status" value="1"/>
</dbReference>
<dbReference type="GO" id="GO:0016810">
    <property type="term" value="F:hydrolase activity, acting on carbon-nitrogen (but not peptide) bonds"/>
    <property type="evidence" value="ECO:0007669"/>
    <property type="project" value="InterPro"/>
</dbReference>
<dbReference type="InterPro" id="IPR050248">
    <property type="entry name" value="Polysacc_deacetylase_ArnD"/>
</dbReference>
<dbReference type="PANTHER" id="PTHR10587">
    <property type="entry name" value="GLYCOSYL TRANSFERASE-RELATED"/>
    <property type="match status" value="1"/>
</dbReference>
<dbReference type="PANTHER" id="PTHR10587:SF133">
    <property type="entry name" value="CHITIN DEACETYLASE 1-RELATED"/>
    <property type="match status" value="1"/>
</dbReference>
<evidence type="ECO:0000256" key="2">
    <source>
        <dbReference type="ARBA" id="ARBA00022801"/>
    </source>
</evidence>
<dbReference type="GO" id="GO:0016020">
    <property type="term" value="C:membrane"/>
    <property type="evidence" value="ECO:0007669"/>
    <property type="project" value="TreeGrafter"/>
</dbReference>
<evidence type="ECO:0000256" key="3">
    <source>
        <dbReference type="SAM" id="MobiDB-lite"/>
    </source>
</evidence>
<dbReference type="Gene3D" id="3.20.20.370">
    <property type="entry name" value="Glycoside hydrolase/deacetylase"/>
    <property type="match status" value="1"/>
</dbReference>
<dbReference type="GO" id="GO:0046872">
    <property type="term" value="F:metal ion binding"/>
    <property type="evidence" value="ECO:0007669"/>
    <property type="project" value="UniProtKB-KW"/>
</dbReference>
<dbReference type="Pfam" id="PF01522">
    <property type="entry name" value="Polysacc_deac_1"/>
    <property type="match status" value="1"/>
</dbReference>
<feature type="domain" description="NodB homology" evidence="4">
    <location>
        <begin position="63"/>
        <end position="198"/>
    </location>
</feature>
<sequence>MLARITERGLGLLALGLSFGLGLGCSQAKPRTVAERAATGAEGAEPDEPDATPDPDPASLVAIHLSFDDAPGAGFAPGARPEQAASYNELNVEILATLAAHHAPASVFYNCDKLLEGDTSLAAWAAAGMEIGNHTASHANLAEVGLEPWLDDVRRCDAVLRERLDEPPAYLRYPYLSEGDTPELRDSAKAALADMGYQNAHVTVATTEWLLATAYSVVKQRGDAEAEAEIVAAYRKHMLDAVRAARELAIHEVERETSQIVLFHVNRLAADHLDEVLDDFEAAGYHFVTLDEALADPVFELPDKFAGTSGISWLARIHDPERERPPYWFGIEEGRLTEAYGALLEGD</sequence>
<reference evidence="5 6" key="1">
    <citation type="submission" date="2018-03" db="EMBL/GenBank/DDBJ databases">
        <title>Draft Genome Sequences of the Obligatory Marine Myxobacteria Enhygromyxa salina SWB005.</title>
        <authorList>
            <person name="Poehlein A."/>
            <person name="Moghaddam J.A."/>
            <person name="Harms H."/>
            <person name="Alanjari M."/>
            <person name="Koenig G.M."/>
            <person name="Daniel R."/>
            <person name="Schaeberle T.F."/>
        </authorList>
    </citation>
    <scope>NUCLEOTIDE SEQUENCE [LARGE SCALE GENOMIC DNA]</scope>
    <source>
        <strain evidence="5 6">SWB005</strain>
    </source>
</reference>
<dbReference type="RefSeq" id="WP_106392047.1">
    <property type="nucleotide sequence ID" value="NZ_PVNK01000130.1"/>
</dbReference>
<dbReference type="Proteomes" id="UP000237968">
    <property type="component" value="Unassembled WGS sequence"/>
</dbReference>
<accession>A0A2S9YAP6</accession>
<evidence type="ECO:0000259" key="4">
    <source>
        <dbReference type="Pfam" id="PF01522"/>
    </source>
</evidence>
<evidence type="ECO:0000313" key="6">
    <source>
        <dbReference type="Proteomes" id="UP000237968"/>
    </source>
</evidence>
<proteinExistence type="predicted"/>
<comment type="caution">
    <text evidence="5">The sequence shown here is derived from an EMBL/GenBank/DDBJ whole genome shotgun (WGS) entry which is preliminary data.</text>
</comment>
<keyword evidence="2" id="KW-0378">Hydrolase</keyword>
<evidence type="ECO:0000256" key="1">
    <source>
        <dbReference type="ARBA" id="ARBA00022723"/>
    </source>
</evidence>
<feature type="region of interest" description="Disordered" evidence="3">
    <location>
        <begin position="34"/>
        <end position="57"/>
    </location>
</feature>
<name>A0A2S9YAP6_9BACT</name>
<dbReference type="InterPro" id="IPR002509">
    <property type="entry name" value="NODB_dom"/>
</dbReference>
<dbReference type="AlphaFoldDB" id="A0A2S9YAP6"/>
<feature type="compositionally biased region" description="Acidic residues" evidence="3">
    <location>
        <begin position="44"/>
        <end position="53"/>
    </location>
</feature>
<dbReference type="SUPFAM" id="SSF88713">
    <property type="entry name" value="Glycoside hydrolase/deacetylase"/>
    <property type="match status" value="1"/>
</dbReference>
<dbReference type="GO" id="GO:0005975">
    <property type="term" value="P:carbohydrate metabolic process"/>
    <property type="evidence" value="ECO:0007669"/>
    <property type="project" value="InterPro"/>
</dbReference>
<organism evidence="5 6">
    <name type="scientific">Enhygromyxa salina</name>
    <dbReference type="NCBI Taxonomy" id="215803"/>
    <lineage>
        <taxon>Bacteria</taxon>
        <taxon>Pseudomonadati</taxon>
        <taxon>Myxococcota</taxon>
        <taxon>Polyangia</taxon>
        <taxon>Nannocystales</taxon>
        <taxon>Nannocystaceae</taxon>
        <taxon>Enhygromyxa</taxon>
    </lineage>
</organism>
<evidence type="ECO:0000313" key="5">
    <source>
        <dbReference type="EMBL" id="PRQ02091.1"/>
    </source>
</evidence>
<keyword evidence="1" id="KW-0479">Metal-binding</keyword>
<dbReference type="EMBL" id="PVNK01000130">
    <property type="protein sequence ID" value="PRQ02091.1"/>
    <property type="molecule type" value="Genomic_DNA"/>
</dbReference>
<protein>
    <submittedName>
        <fullName evidence="5">Polysaccharide deacetylase</fullName>
    </submittedName>
</protein>
<dbReference type="InterPro" id="IPR011330">
    <property type="entry name" value="Glyco_hydro/deAcase_b/a-brl"/>
</dbReference>